<dbReference type="InterPro" id="IPR011989">
    <property type="entry name" value="ARM-like"/>
</dbReference>
<organism evidence="1">
    <name type="scientific">freshwater metagenome</name>
    <dbReference type="NCBI Taxonomy" id="449393"/>
    <lineage>
        <taxon>unclassified sequences</taxon>
        <taxon>metagenomes</taxon>
        <taxon>ecological metagenomes</taxon>
    </lineage>
</organism>
<dbReference type="InterPro" id="IPR016024">
    <property type="entry name" value="ARM-type_fold"/>
</dbReference>
<name>A0A6J5YK53_9ZZZZ</name>
<evidence type="ECO:0000313" key="1">
    <source>
        <dbReference type="EMBL" id="CAB4323952.1"/>
    </source>
</evidence>
<dbReference type="AlphaFoldDB" id="A0A6J5YK53"/>
<dbReference type="InterPro" id="IPR004155">
    <property type="entry name" value="PBS_lyase_HEAT"/>
</dbReference>
<accession>A0A6J5YK53</accession>
<dbReference type="Pfam" id="PF13646">
    <property type="entry name" value="HEAT_2"/>
    <property type="match status" value="1"/>
</dbReference>
<gene>
    <name evidence="1" type="ORF">UFOPK1392_01715</name>
</gene>
<dbReference type="EMBL" id="CAEMXZ010000088">
    <property type="protein sequence ID" value="CAB4323952.1"/>
    <property type="molecule type" value="Genomic_DNA"/>
</dbReference>
<dbReference type="SUPFAM" id="SSF48371">
    <property type="entry name" value="ARM repeat"/>
    <property type="match status" value="1"/>
</dbReference>
<dbReference type="SMART" id="SM00567">
    <property type="entry name" value="EZ_HEAT"/>
    <property type="match status" value="2"/>
</dbReference>
<proteinExistence type="predicted"/>
<protein>
    <submittedName>
        <fullName evidence="1">Unannotated protein</fullName>
    </submittedName>
</protein>
<sequence>MSSTPTTATDDGGLARRQAAIAGHTGDIDAARALLDHPVAKVRATALGALNRMSALKESELCRALTDIDPGVRRRACEETARWSGTIAASSDRTPRGDSLDAEAHADLREPDTHDQPPDRLPEALAEALTDRLLDDDNTVVEIAAWAWGERPPATERAFELILTITTDHDDALCREAAVAALGALGDIRALPTILKATKDRATVRRRAIIALAPFDGPEVNEALERARTDRDWQVRQAAEDLSS</sequence>
<reference evidence="1" key="1">
    <citation type="submission" date="2020-05" db="EMBL/GenBank/DDBJ databases">
        <authorList>
            <person name="Chiriac C."/>
            <person name="Salcher M."/>
            <person name="Ghai R."/>
            <person name="Kavagutti S V."/>
        </authorList>
    </citation>
    <scope>NUCLEOTIDE SEQUENCE</scope>
</reference>
<dbReference type="Gene3D" id="1.25.10.10">
    <property type="entry name" value="Leucine-rich Repeat Variant"/>
    <property type="match status" value="1"/>
</dbReference>